<evidence type="ECO:0000256" key="3">
    <source>
        <dbReference type="ARBA" id="ARBA00023172"/>
    </source>
</evidence>
<dbReference type="EMBL" id="JACJPW010000042">
    <property type="protein sequence ID" value="MBD2182779.1"/>
    <property type="molecule type" value="Genomic_DNA"/>
</dbReference>
<reference evidence="6" key="1">
    <citation type="journal article" date="2015" name="ISME J.">
        <title>Draft Genome Sequence of Streptomyces incarnatus NRRL8089, which Produces the Nucleoside Antibiotic Sinefungin.</title>
        <authorList>
            <person name="Oshima K."/>
            <person name="Hattori M."/>
            <person name="Shimizu H."/>
            <person name="Fukuda K."/>
            <person name="Nemoto M."/>
            <person name="Inagaki K."/>
            <person name="Tamura T."/>
        </authorList>
    </citation>
    <scope>NUCLEOTIDE SEQUENCE</scope>
    <source>
        <strain evidence="6">FACHB-1375</strain>
    </source>
</reference>
<dbReference type="InterPro" id="IPR036162">
    <property type="entry name" value="Resolvase-like_N_sf"/>
</dbReference>
<dbReference type="Proteomes" id="UP000641646">
    <property type="component" value="Unassembled WGS sequence"/>
</dbReference>
<protein>
    <submittedName>
        <fullName evidence="6">IS607 family transposase</fullName>
    </submittedName>
</protein>
<dbReference type="SUPFAM" id="SSF46955">
    <property type="entry name" value="Putative DNA-binding domain"/>
    <property type="match status" value="1"/>
</dbReference>
<dbReference type="InterPro" id="IPR006118">
    <property type="entry name" value="Recombinase_CS"/>
</dbReference>
<proteinExistence type="predicted"/>
<dbReference type="GO" id="GO:0006355">
    <property type="term" value="P:regulation of DNA-templated transcription"/>
    <property type="evidence" value="ECO:0007669"/>
    <property type="project" value="InterPro"/>
</dbReference>
<comment type="caution">
    <text evidence="6">The sequence shown here is derived from an EMBL/GenBank/DDBJ whole genome shotgun (WGS) entry which is preliminary data.</text>
</comment>
<name>A0A926VFA0_9CYAN</name>
<evidence type="ECO:0000256" key="1">
    <source>
        <dbReference type="ARBA" id="ARBA00022908"/>
    </source>
</evidence>
<keyword evidence="2" id="KW-0238">DNA-binding</keyword>
<dbReference type="RefSeq" id="WP_190465891.1">
    <property type="nucleotide sequence ID" value="NZ_JACJPW010000042.1"/>
</dbReference>
<dbReference type="InterPro" id="IPR041657">
    <property type="entry name" value="HTH_17"/>
</dbReference>
<keyword evidence="3" id="KW-0233">DNA recombination</keyword>
<dbReference type="InterPro" id="IPR048046">
    <property type="entry name" value="Transpos_IS607"/>
</dbReference>
<reference evidence="6" key="2">
    <citation type="submission" date="2020-08" db="EMBL/GenBank/DDBJ databases">
        <authorList>
            <person name="Chen M."/>
            <person name="Teng W."/>
            <person name="Zhao L."/>
            <person name="Hu C."/>
            <person name="Zhou Y."/>
            <person name="Han B."/>
            <person name="Song L."/>
            <person name="Shu W."/>
        </authorList>
    </citation>
    <scope>NUCLEOTIDE SEQUENCE</scope>
    <source>
        <strain evidence="6">FACHB-1375</strain>
    </source>
</reference>
<evidence type="ECO:0000256" key="4">
    <source>
        <dbReference type="PROSITE-ProRule" id="PRU10137"/>
    </source>
</evidence>
<dbReference type="InterPro" id="IPR041718">
    <property type="entry name" value="IS607_transposase-like"/>
</dbReference>
<dbReference type="Gene3D" id="1.10.287.2170">
    <property type="match status" value="1"/>
</dbReference>
<dbReference type="NCBIfam" id="NF033518">
    <property type="entry name" value="transpos_IS607"/>
    <property type="match status" value="1"/>
</dbReference>
<dbReference type="PANTHER" id="PTHR36172">
    <property type="match status" value="1"/>
</dbReference>
<dbReference type="GO" id="GO:0015074">
    <property type="term" value="P:DNA integration"/>
    <property type="evidence" value="ECO:0007669"/>
    <property type="project" value="UniProtKB-KW"/>
</dbReference>
<dbReference type="PROSITE" id="PS51736">
    <property type="entry name" value="RECOMBINASES_3"/>
    <property type="match status" value="1"/>
</dbReference>
<feature type="active site" description="O-(5'-phospho-DNA)-serine intermediate" evidence="4">
    <location>
        <position position="67"/>
    </location>
</feature>
<dbReference type="PROSITE" id="PS00397">
    <property type="entry name" value="RECOMBINASES_1"/>
    <property type="match status" value="1"/>
</dbReference>
<evidence type="ECO:0000259" key="5">
    <source>
        <dbReference type="PROSITE" id="PS51736"/>
    </source>
</evidence>
<organism evidence="6 7">
    <name type="scientific">Aerosakkonema funiforme FACHB-1375</name>
    <dbReference type="NCBI Taxonomy" id="2949571"/>
    <lineage>
        <taxon>Bacteria</taxon>
        <taxon>Bacillati</taxon>
        <taxon>Cyanobacteriota</taxon>
        <taxon>Cyanophyceae</taxon>
        <taxon>Oscillatoriophycideae</taxon>
        <taxon>Aerosakkonematales</taxon>
        <taxon>Aerosakkonemataceae</taxon>
        <taxon>Aerosakkonema</taxon>
    </lineage>
</organism>
<dbReference type="Gene3D" id="1.10.1660.10">
    <property type="match status" value="1"/>
</dbReference>
<sequence length="198" mass="23068">MVKYVTPREATEILGVNERTLRRWHEQGKIEAIWTSGKQRRYNVESYTARARSGLDTRKDILYARVSSRAQKPDLDRQIEYLIDRFPDGEIVSEIGGGLNFKRKKMLAVLGQVLSGDVKRLVVAHKDRLARFGFDLFRWLCEQNRCELVVLNESSLSPHEEMVEDILAILHCFSSRLDGLRKYKTQMQEDSDLPKRRT</sequence>
<dbReference type="Gene3D" id="3.40.50.1390">
    <property type="entry name" value="Resolvase, N-terminal catalytic domain"/>
    <property type="match status" value="1"/>
</dbReference>
<keyword evidence="1" id="KW-0229">DNA integration</keyword>
<dbReference type="InterPro" id="IPR006119">
    <property type="entry name" value="Resolv_N"/>
</dbReference>
<dbReference type="GO" id="GO:0003677">
    <property type="term" value="F:DNA binding"/>
    <property type="evidence" value="ECO:0007669"/>
    <property type="project" value="UniProtKB-KW"/>
</dbReference>
<dbReference type="InterPro" id="IPR009061">
    <property type="entry name" value="DNA-bd_dom_put_sf"/>
</dbReference>
<accession>A0A926VFA0</accession>
<evidence type="ECO:0000313" key="6">
    <source>
        <dbReference type="EMBL" id="MBD2182779.1"/>
    </source>
</evidence>
<evidence type="ECO:0000256" key="2">
    <source>
        <dbReference type="ARBA" id="ARBA00023125"/>
    </source>
</evidence>
<dbReference type="SUPFAM" id="SSF53041">
    <property type="entry name" value="Resolvase-like"/>
    <property type="match status" value="1"/>
</dbReference>
<dbReference type="Pfam" id="PF00239">
    <property type="entry name" value="Resolvase"/>
    <property type="match status" value="1"/>
</dbReference>
<dbReference type="CDD" id="cd03769">
    <property type="entry name" value="SR_IS607_transposase_like"/>
    <property type="match status" value="1"/>
</dbReference>
<dbReference type="InterPro" id="IPR051491">
    <property type="entry name" value="Recombinase/Transposase-rel"/>
</dbReference>
<dbReference type="SMART" id="SM00857">
    <property type="entry name" value="Resolvase"/>
    <property type="match status" value="1"/>
</dbReference>
<evidence type="ECO:0000313" key="7">
    <source>
        <dbReference type="Proteomes" id="UP000641646"/>
    </source>
</evidence>
<dbReference type="GO" id="GO:0000150">
    <property type="term" value="F:DNA strand exchange activity"/>
    <property type="evidence" value="ECO:0007669"/>
    <property type="project" value="InterPro"/>
</dbReference>
<dbReference type="AlphaFoldDB" id="A0A926VFA0"/>
<gene>
    <name evidence="6" type="ORF">H6G03_17200</name>
</gene>
<dbReference type="PANTHER" id="PTHR36172:SF1">
    <property type="entry name" value="RESOLVASE-RELATED"/>
    <property type="match status" value="1"/>
</dbReference>
<feature type="domain" description="Resolvase/invertase-type recombinase catalytic" evidence="5">
    <location>
        <begin position="59"/>
        <end position="198"/>
    </location>
</feature>
<dbReference type="Pfam" id="PF12728">
    <property type="entry name" value="HTH_17"/>
    <property type="match status" value="1"/>
</dbReference>
<keyword evidence="7" id="KW-1185">Reference proteome</keyword>